<dbReference type="OrthoDB" id="432528at2759"/>
<dbReference type="Proteomes" id="UP000078512">
    <property type="component" value="Unassembled WGS sequence"/>
</dbReference>
<keyword evidence="4" id="KW-1133">Transmembrane helix</keyword>
<evidence type="ECO:0000256" key="1">
    <source>
        <dbReference type="ARBA" id="ARBA00022441"/>
    </source>
</evidence>
<dbReference type="PANTHER" id="PTHR46093">
    <property type="entry name" value="ACYL-COA-BINDING DOMAIN-CONTAINING PROTEIN 5"/>
    <property type="match status" value="1"/>
</dbReference>
<keyword evidence="4" id="KW-0472">Membrane</keyword>
<gene>
    <name evidence="6" type="ORF">K457DRAFT_26091</name>
</gene>
<dbReference type="InterPro" id="IPR015915">
    <property type="entry name" value="Kelch-typ_b-propeller"/>
</dbReference>
<evidence type="ECO:0000313" key="7">
    <source>
        <dbReference type="Proteomes" id="UP000078512"/>
    </source>
</evidence>
<organism evidence="6 7">
    <name type="scientific">Linnemannia elongata AG-77</name>
    <dbReference type="NCBI Taxonomy" id="1314771"/>
    <lineage>
        <taxon>Eukaryota</taxon>
        <taxon>Fungi</taxon>
        <taxon>Fungi incertae sedis</taxon>
        <taxon>Mucoromycota</taxon>
        <taxon>Mortierellomycotina</taxon>
        <taxon>Mortierellomycetes</taxon>
        <taxon>Mortierellales</taxon>
        <taxon>Mortierellaceae</taxon>
        <taxon>Linnemannia</taxon>
    </lineage>
</organism>
<evidence type="ECO:0000256" key="3">
    <source>
        <dbReference type="SAM" id="MobiDB-lite"/>
    </source>
</evidence>
<dbReference type="PANTHER" id="PTHR46093:SF18">
    <property type="entry name" value="FIBRONECTIN TYPE-III DOMAIN-CONTAINING PROTEIN"/>
    <property type="match status" value="1"/>
</dbReference>
<evidence type="ECO:0008006" key="8">
    <source>
        <dbReference type="Google" id="ProtNLM"/>
    </source>
</evidence>
<keyword evidence="4" id="KW-0812">Transmembrane</keyword>
<protein>
    <recommendedName>
        <fullName evidence="8">Galactose oxidase</fullName>
    </recommendedName>
</protein>
<keyword evidence="5" id="KW-0732">Signal</keyword>
<feature type="signal peptide" evidence="5">
    <location>
        <begin position="1"/>
        <end position="26"/>
    </location>
</feature>
<feature type="region of interest" description="Disordered" evidence="3">
    <location>
        <begin position="351"/>
        <end position="384"/>
    </location>
</feature>
<keyword evidence="2" id="KW-0677">Repeat</keyword>
<feature type="compositionally biased region" description="Low complexity" evidence="3">
    <location>
        <begin position="351"/>
        <end position="371"/>
    </location>
</feature>
<accession>A0A197JD41</accession>
<evidence type="ECO:0000256" key="5">
    <source>
        <dbReference type="SAM" id="SignalP"/>
    </source>
</evidence>
<dbReference type="SUPFAM" id="SSF50965">
    <property type="entry name" value="Galactose oxidase, central domain"/>
    <property type="match status" value="2"/>
</dbReference>
<keyword evidence="1" id="KW-0880">Kelch repeat</keyword>
<name>A0A197JD41_9FUNG</name>
<sequence length="539" mass="59056">MLPFKTQQYPTLGTLLCCCLLWGVSAAPPRPGYFSAYVTVDENTLYIQGGSNISAADNVYTQFYSLDLTQSWNTSSPPWIEATTVGPFPPRLRASFHSISYSQRRKALNFWDMNKLPAYSVGFHLDTNKWEDMPTPPTLQPADVRVCKAATDPTTDRIYIPGGASKGMLVYDPSSKKSTTVAMPPGRDLTNWSMYTFAWNSMRKSFFLFGGMLSPGQPSLYEYMPASATWAPLISTGSVPPILTGSCMVSAHNGTKMLVFGGSFGLTVSGTLYILDVPTMTWTQGPGSSPRMGMVCSVSGDYFIVWGGMSWDNGATPVPLSETPILYNINLTRWTSDFVPRGKETPTTTIITNSTAAPTEPTTPTGSTEPGIANPVTGEESTSSSSHKAVIIGGSVGGGVFLILLTICGVCLYRRRRRTQQQKLHKLMLEEPTKKLQFRIVQQPATDATIEPTFYPTRPFRITPPTTPKKSKQNIGDRSEKDRLNSPTHWNSSHSQSGRSLTSLSTSTLATSNTDTNSTTKILPQHIVTLDRFPAQRNR</sequence>
<feature type="region of interest" description="Disordered" evidence="3">
    <location>
        <begin position="450"/>
        <end position="520"/>
    </location>
</feature>
<dbReference type="EMBL" id="KV442168">
    <property type="protein sequence ID" value="OAQ22416.1"/>
    <property type="molecule type" value="Genomic_DNA"/>
</dbReference>
<evidence type="ECO:0000256" key="2">
    <source>
        <dbReference type="ARBA" id="ARBA00022737"/>
    </source>
</evidence>
<evidence type="ECO:0000313" key="6">
    <source>
        <dbReference type="EMBL" id="OAQ22416.1"/>
    </source>
</evidence>
<dbReference type="InterPro" id="IPR011043">
    <property type="entry name" value="Gal_Oxase/kelch_b-propeller"/>
</dbReference>
<feature type="chain" id="PRO_5008275805" description="Galactose oxidase" evidence="5">
    <location>
        <begin position="27"/>
        <end position="539"/>
    </location>
</feature>
<feature type="compositionally biased region" description="Low complexity" evidence="3">
    <location>
        <begin position="492"/>
        <end position="520"/>
    </location>
</feature>
<proteinExistence type="predicted"/>
<feature type="compositionally biased region" description="Basic and acidic residues" evidence="3">
    <location>
        <begin position="475"/>
        <end position="484"/>
    </location>
</feature>
<feature type="transmembrane region" description="Helical" evidence="4">
    <location>
        <begin position="389"/>
        <end position="413"/>
    </location>
</feature>
<dbReference type="Pfam" id="PF24681">
    <property type="entry name" value="Kelch_KLHDC2_KLHL20_DRC7"/>
    <property type="match status" value="1"/>
</dbReference>
<evidence type="ECO:0000256" key="4">
    <source>
        <dbReference type="SAM" id="Phobius"/>
    </source>
</evidence>
<reference evidence="6 7" key="1">
    <citation type="submission" date="2016-05" db="EMBL/GenBank/DDBJ databases">
        <title>Genome sequencing reveals origins of a unique bacterial endosymbiosis in the earliest lineages of terrestrial Fungi.</title>
        <authorList>
            <consortium name="DOE Joint Genome Institute"/>
            <person name="Uehling J."/>
            <person name="Gryganskyi A."/>
            <person name="Hameed K."/>
            <person name="Tschaplinski T."/>
            <person name="Misztal P."/>
            <person name="Wu S."/>
            <person name="Desiro A."/>
            <person name="Vande Pol N."/>
            <person name="Du Z.-Y."/>
            <person name="Zienkiewicz A."/>
            <person name="Zienkiewicz K."/>
            <person name="Morin E."/>
            <person name="Tisserant E."/>
            <person name="Splivallo R."/>
            <person name="Hainaut M."/>
            <person name="Henrissat B."/>
            <person name="Ohm R."/>
            <person name="Kuo A."/>
            <person name="Yan J."/>
            <person name="Lipzen A."/>
            <person name="Nolan M."/>
            <person name="Labutti K."/>
            <person name="Barry K."/>
            <person name="Goldstein A."/>
            <person name="Labbe J."/>
            <person name="Schadt C."/>
            <person name="Tuskan G."/>
            <person name="Grigoriev I."/>
            <person name="Martin F."/>
            <person name="Vilgalys R."/>
            <person name="Bonito G."/>
        </authorList>
    </citation>
    <scope>NUCLEOTIDE SEQUENCE [LARGE SCALE GENOMIC DNA]</scope>
    <source>
        <strain evidence="6 7">AG-77</strain>
    </source>
</reference>
<dbReference type="Gene3D" id="2.120.10.80">
    <property type="entry name" value="Kelch-type beta propeller"/>
    <property type="match status" value="2"/>
</dbReference>
<keyword evidence="7" id="KW-1185">Reference proteome</keyword>
<feature type="compositionally biased region" description="Low complexity" evidence="3">
    <location>
        <begin position="452"/>
        <end position="464"/>
    </location>
</feature>
<dbReference type="AlphaFoldDB" id="A0A197JD41"/>